<evidence type="ECO:0000313" key="2">
    <source>
        <dbReference type="Proteomes" id="UP000249590"/>
    </source>
</evidence>
<keyword evidence="2" id="KW-1185">Reference proteome</keyword>
<gene>
    <name evidence="1" type="ORF">DLJ53_15675</name>
</gene>
<proteinExistence type="predicted"/>
<protein>
    <submittedName>
        <fullName evidence="1">Uncharacterized protein</fullName>
    </submittedName>
</protein>
<organism evidence="1 2">
    <name type="scientific">Acuticoccus sediminis</name>
    <dbReference type="NCBI Taxonomy" id="2184697"/>
    <lineage>
        <taxon>Bacteria</taxon>
        <taxon>Pseudomonadati</taxon>
        <taxon>Pseudomonadota</taxon>
        <taxon>Alphaproteobacteria</taxon>
        <taxon>Hyphomicrobiales</taxon>
        <taxon>Amorphaceae</taxon>
        <taxon>Acuticoccus</taxon>
    </lineage>
</organism>
<dbReference type="EMBL" id="QHHQ01000003">
    <property type="protein sequence ID" value="RAI00690.1"/>
    <property type="molecule type" value="Genomic_DNA"/>
</dbReference>
<comment type="caution">
    <text evidence="1">The sequence shown here is derived from an EMBL/GenBank/DDBJ whole genome shotgun (WGS) entry which is preliminary data.</text>
</comment>
<accession>A0A8B2NQU9</accession>
<dbReference type="AlphaFoldDB" id="A0A8B2NQU9"/>
<dbReference type="Proteomes" id="UP000249590">
    <property type="component" value="Unassembled WGS sequence"/>
</dbReference>
<reference evidence="1 2" key="1">
    <citation type="submission" date="2018-05" db="EMBL/GenBank/DDBJ databases">
        <title>Acuticoccus sediminis sp. nov., isolated from deep-sea sediment of Indian Ocean.</title>
        <authorList>
            <person name="Liu X."/>
            <person name="Lai Q."/>
            <person name="Du Y."/>
            <person name="Sun F."/>
            <person name="Zhang X."/>
            <person name="Wang S."/>
            <person name="Shao Z."/>
        </authorList>
    </citation>
    <scope>NUCLEOTIDE SEQUENCE [LARGE SCALE GENOMIC DNA]</scope>
    <source>
        <strain evidence="1 2">PTG4-2</strain>
    </source>
</reference>
<sequence length="557" mass="59102">MVVVPPPDLDGSRSIKDLLELLRQQGCETTVSNLDHVAGAPPGARAVFVFRSLEAVLVEAMTRGVQPSSPVNAWFKSATAILDAHAARAPSALLVDFADLEFSAPAVVEHVLAETDRPRRRGRRAAKGDPVLRALARTATAETPKARKLIRDLNAAALLTAPDGTHADTAFLYYSGILKNRDQAAQELAAASLAEISGERNRLRAEVARLRAALAAKPATLLGATVGFGPTFVHPAFYALETSAKGRAFRWMGRESEAVIPVTITPGNAVKVAVTIELVIDGDALDGLEIGLGGQIATRYETRMQPNGQIVKSAEFTGLPPDSETLDVVLRQRHVLDCTPHGDTRTLGCGLVGLSVVPVPPEPPAEKVAPPPDADDDEPVPAVPEAVAVAPRAPMGVAPKPVVPRPATRTVGAPGAPLSVVILVDEGFDEAAFYPLEHRPDRLPFAWMGVRDEQAFTVTIPLDRPVRVEAHLAVVIDDEALSGLEIEFDQEEPQSVETSGEGGCIVKSAVFAPIDPTRALSEPVQVVLKATHAVDLTDKGDGRTLSVGLHKLVVRQL</sequence>
<evidence type="ECO:0000313" key="1">
    <source>
        <dbReference type="EMBL" id="RAI00690.1"/>
    </source>
</evidence>
<name>A0A8B2NQU9_9HYPH</name>